<evidence type="ECO:0000256" key="1">
    <source>
        <dbReference type="SAM" id="MobiDB-lite"/>
    </source>
</evidence>
<evidence type="ECO:0000313" key="3">
    <source>
        <dbReference type="Proteomes" id="UP000335636"/>
    </source>
</evidence>
<sequence>MGRRYWPLHPPAYKMGGPISGLQARGLRGATARHTRLPLVIHPALIQATAPVAKQPTGAGPRRLPRRRRGGGLASLCGRGGLRAAHCTRQRRLTHSVPGSRAASRVGRRAMGPRDRGRVCVLACVLARRGSARALGAATVPTSQAPHIQPRRGGGGEDVPAGRTAGAWEARRSGRERMNRGQDGARVPAPPERSGIPRGRGPSSWALLGGGLTSGTNGTQSHPAVQTEGAAATTAPAVRVVPASSEPDAETSASGGVGWRTPQRTAGPAQCAEVLSRRRHCSSRPLRLRPPFPRLICLKLPKISAARVPAAAGL</sequence>
<keyword evidence="3" id="KW-1185">Reference proteome</keyword>
<feature type="compositionally biased region" description="Low complexity" evidence="1">
    <location>
        <begin position="230"/>
        <end position="243"/>
    </location>
</feature>
<organism evidence="2 3">
    <name type="scientific">Marmota monax</name>
    <name type="common">Woodchuck</name>
    <dbReference type="NCBI Taxonomy" id="9995"/>
    <lineage>
        <taxon>Eukaryota</taxon>
        <taxon>Metazoa</taxon>
        <taxon>Chordata</taxon>
        <taxon>Craniata</taxon>
        <taxon>Vertebrata</taxon>
        <taxon>Euteleostomi</taxon>
        <taxon>Mammalia</taxon>
        <taxon>Eutheria</taxon>
        <taxon>Euarchontoglires</taxon>
        <taxon>Glires</taxon>
        <taxon>Rodentia</taxon>
        <taxon>Sciuromorpha</taxon>
        <taxon>Sciuridae</taxon>
        <taxon>Xerinae</taxon>
        <taxon>Marmotini</taxon>
        <taxon>Marmota</taxon>
    </lineage>
</organism>
<dbReference type="Proteomes" id="UP000335636">
    <property type="component" value="Unassembled WGS sequence"/>
</dbReference>
<name>A0A5E4D0Y9_MARMO</name>
<protein>
    <submittedName>
        <fullName evidence="2">Uncharacterized protein</fullName>
    </submittedName>
</protein>
<proteinExistence type="predicted"/>
<dbReference type="AlphaFoldDB" id="A0A5E4D0Y9"/>
<dbReference type="EMBL" id="CABDUW010002710">
    <property type="protein sequence ID" value="VTJ87775.1"/>
    <property type="molecule type" value="Genomic_DNA"/>
</dbReference>
<evidence type="ECO:0000313" key="2">
    <source>
        <dbReference type="EMBL" id="VTJ87775.1"/>
    </source>
</evidence>
<feature type="region of interest" description="Disordered" evidence="1">
    <location>
        <begin position="137"/>
        <end position="265"/>
    </location>
</feature>
<feature type="region of interest" description="Disordered" evidence="1">
    <location>
        <begin position="53"/>
        <end position="74"/>
    </location>
</feature>
<gene>
    <name evidence="2" type="ORF">MONAX_5E013045</name>
</gene>
<comment type="caution">
    <text evidence="2">The sequence shown here is derived from an EMBL/GenBank/DDBJ whole genome shotgun (WGS) entry which is preliminary data.</text>
</comment>
<feature type="compositionally biased region" description="Basic and acidic residues" evidence="1">
    <location>
        <begin position="169"/>
        <end position="180"/>
    </location>
</feature>
<accession>A0A5E4D0Y9</accession>
<reference evidence="2" key="1">
    <citation type="submission" date="2019-04" db="EMBL/GenBank/DDBJ databases">
        <authorList>
            <person name="Alioto T."/>
            <person name="Alioto T."/>
        </authorList>
    </citation>
    <scope>NUCLEOTIDE SEQUENCE [LARGE SCALE GENOMIC DNA]</scope>
</reference>